<accession>A0AAU9TM18</accession>
<proteinExistence type="predicted"/>
<sequence length="83" mass="9810">MEAKSFLRVNETSEEFYTRCNNLTYFDCSEEEMLWWLMGSRRLPLKEIVPLSVVLVVIFLTGVVGNVCHNNLTNELRHFRLKE</sequence>
<keyword evidence="1" id="KW-1133">Transmembrane helix</keyword>
<protein>
    <submittedName>
        <fullName evidence="2">Uncharacterized protein</fullName>
    </submittedName>
</protein>
<keyword evidence="1" id="KW-0472">Membrane</keyword>
<evidence type="ECO:0000256" key="1">
    <source>
        <dbReference type="SAM" id="Phobius"/>
    </source>
</evidence>
<name>A0AAU9TM18_EUPED</name>
<keyword evidence="3" id="KW-1185">Reference proteome</keyword>
<dbReference type="Proteomes" id="UP001153954">
    <property type="component" value="Unassembled WGS sequence"/>
</dbReference>
<dbReference type="EMBL" id="CAKOGL010000007">
    <property type="protein sequence ID" value="CAH2087896.1"/>
    <property type="molecule type" value="Genomic_DNA"/>
</dbReference>
<dbReference type="AlphaFoldDB" id="A0AAU9TM18"/>
<reference evidence="2" key="1">
    <citation type="submission" date="2022-03" db="EMBL/GenBank/DDBJ databases">
        <authorList>
            <person name="Tunstrom K."/>
        </authorList>
    </citation>
    <scope>NUCLEOTIDE SEQUENCE</scope>
</reference>
<comment type="caution">
    <text evidence="2">The sequence shown here is derived from an EMBL/GenBank/DDBJ whole genome shotgun (WGS) entry which is preliminary data.</text>
</comment>
<keyword evidence="1" id="KW-0812">Transmembrane</keyword>
<gene>
    <name evidence="2" type="ORF">EEDITHA_LOCUS4107</name>
</gene>
<organism evidence="2 3">
    <name type="scientific">Euphydryas editha</name>
    <name type="common">Edith's checkerspot</name>
    <dbReference type="NCBI Taxonomy" id="104508"/>
    <lineage>
        <taxon>Eukaryota</taxon>
        <taxon>Metazoa</taxon>
        <taxon>Ecdysozoa</taxon>
        <taxon>Arthropoda</taxon>
        <taxon>Hexapoda</taxon>
        <taxon>Insecta</taxon>
        <taxon>Pterygota</taxon>
        <taxon>Neoptera</taxon>
        <taxon>Endopterygota</taxon>
        <taxon>Lepidoptera</taxon>
        <taxon>Glossata</taxon>
        <taxon>Ditrysia</taxon>
        <taxon>Papilionoidea</taxon>
        <taxon>Nymphalidae</taxon>
        <taxon>Nymphalinae</taxon>
        <taxon>Euphydryas</taxon>
    </lineage>
</organism>
<feature type="transmembrane region" description="Helical" evidence="1">
    <location>
        <begin position="48"/>
        <end position="67"/>
    </location>
</feature>
<evidence type="ECO:0000313" key="2">
    <source>
        <dbReference type="EMBL" id="CAH2087896.1"/>
    </source>
</evidence>
<evidence type="ECO:0000313" key="3">
    <source>
        <dbReference type="Proteomes" id="UP001153954"/>
    </source>
</evidence>